<dbReference type="GO" id="GO:0003735">
    <property type="term" value="F:structural constituent of ribosome"/>
    <property type="evidence" value="ECO:0007669"/>
    <property type="project" value="InterPro"/>
</dbReference>
<dbReference type="AlphaFoldDB" id="A0A7C4EJQ7"/>
<dbReference type="InterPro" id="IPR020057">
    <property type="entry name" value="Ribosomal_bL25_b-dom"/>
</dbReference>
<feature type="domain" description="Large ribosomal subunit protein bL25 beta" evidence="1">
    <location>
        <begin position="42"/>
        <end position="123"/>
    </location>
</feature>
<dbReference type="EMBL" id="DSRP01000671">
    <property type="protein sequence ID" value="HGG93189.1"/>
    <property type="molecule type" value="Genomic_DNA"/>
</dbReference>
<proteinExistence type="predicted"/>
<evidence type="ECO:0000259" key="1">
    <source>
        <dbReference type="Pfam" id="PF14693"/>
    </source>
</evidence>
<dbReference type="GO" id="GO:0006412">
    <property type="term" value="P:translation"/>
    <property type="evidence" value="ECO:0007669"/>
    <property type="project" value="InterPro"/>
</dbReference>
<gene>
    <name evidence="2" type="ORF">ENR59_09605</name>
</gene>
<name>A0A7C4EJQ7_9BACT</name>
<accession>A0A7C4EJQ7</accession>
<dbReference type="GO" id="GO:0008097">
    <property type="term" value="F:5S rRNA binding"/>
    <property type="evidence" value="ECO:0007669"/>
    <property type="project" value="InterPro"/>
</dbReference>
<keyword evidence="2" id="KW-0689">Ribosomal protein</keyword>
<dbReference type="InterPro" id="IPR001021">
    <property type="entry name" value="Ribosomal_bL25_long"/>
</dbReference>
<evidence type="ECO:0000313" key="2">
    <source>
        <dbReference type="EMBL" id="HGG93189.1"/>
    </source>
</evidence>
<dbReference type="GO" id="GO:0022625">
    <property type="term" value="C:cytosolic large ribosomal subunit"/>
    <property type="evidence" value="ECO:0007669"/>
    <property type="project" value="TreeGrafter"/>
</dbReference>
<dbReference type="PANTHER" id="PTHR33284">
    <property type="entry name" value="RIBOSOMAL PROTEIN L25/GLN-TRNA SYNTHETASE, ANTI-CODON-BINDING DOMAIN-CONTAINING PROTEIN"/>
    <property type="match status" value="1"/>
</dbReference>
<protein>
    <submittedName>
        <fullName evidence="2">50S ribosomal protein L25</fullName>
    </submittedName>
</protein>
<comment type="caution">
    <text evidence="2">The sequence shown here is derived from an EMBL/GenBank/DDBJ whole genome shotgun (WGS) entry which is preliminary data.</text>
</comment>
<dbReference type="PANTHER" id="PTHR33284:SF1">
    <property type="entry name" value="RIBOSOMAL PROTEIN L25_GLN-TRNA SYNTHETASE, ANTI-CODON-BINDING DOMAIN-CONTAINING PROTEIN"/>
    <property type="match status" value="1"/>
</dbReference>
<organism evidence="2">
    <name type="scientific">Fundidesulfovibrio putealis</name>
    <dbReference type="NCBI Taxonomy" id="270496"/>
    <lineage>
        <taxon>Bacteria</taxon>
        <taxon>Pseudomonadati</taxon>
        <taxon>Thermodesulfobacteriota</taxon>
        <taxon>Desulfovibrionia</taxon>
        <taxon>Desulfovibrionales</taxon>
        <taxon>Desulfovibrionaceae</taxon>
        <taxon>Fundidesulfovibrio</taxon>
    </lineage>
</organism>
<reference evidence="2" key="1">
    <citation type="journal article" date="2020" name="mSystems">
        <title>Genome- and Community-Level Interaction Insights into Carbon Utilization and Element Cycling Functions of Hydrothermarchaeota in Hydrothermal Sediment.</title>
        <authorList>
            <person name="Zhou Z."/>
            <person name="Liu Y."/>
            <person name="Xu W."/>
            <person name="Pan J."/>
            <person name="Luo Z.H."/>
            <person name="Li M."/>
        </authorList>
    </citation>
    <scope>NUCLEOTIDE SEQUENCE [LARGE SCALE GENOMIC DNA]</scope>
    <source>
        <strain evidence="2">SpSt-413</strain>
    </source>
</reference>
<dbReference type="Pfam" id="PF14693">
    <property type="entry name" value="Ribosomal_TL5_C"/>
    <property type="match status" value="1"/>
</dbReference>
<dbReference type="SUPFAM" id="SSF50715">
    <property type="entry name" value="Ribosomal protein L25-like"/>
    <property type="match status" value="1"/>
</dbReference>
<dbReference type="InterPro" id="IPR037121">
    <property type="entry name" value="Ribosomal_bL25_C"/>
</dbReference>
<dbReference type="InterPro" id="IPR020930">
    <property type="entry name" value="Ribosomal_uL5_bac-type"/>
</dbReference>
<sequence length="133" mass="14548">MTIEKDGKTETRPALIWVVQPHPFKNQYDHVDFYGVDPSKPLHIHVKVEVTGKAKGVVVGGKLEIYRDTLEVVCLPADIPAKIVIDVTELGLNQHVQVKDVQMPQGVKAVYDSNFAVVAVLAPEAEPETPGGK</sequence>
<dbReference type="InterPro" id="IPR011035">
    <property type="entry name" value="Ribosomal_bL25/Gln-tRNA_synth"/>
</dbReference>
<keyword evidence="2" id="KW-0687">Ribonucleoprotein</keyword>
<dbReference type="NCBIfam" id="TIGR00731">
    <property type="entry name" value="bL25_bact_ctc"/>
    <property type="match status" value="1"/>
</dbReference>
<dbReference type="Gene3D" id="2.170.120.20">
    <property type="entry name" value="Ribosomal protein L25, beta domain"/>
    <property type="match status" value="1"/>
</dbReference>